<accession>A0A9X2FDR7</accession>
<proteinExistence type="predicted"/>
<dbReference type="PROSITE" id="PS00018">
    <property type="entry name" value="EF_HAND_1"/>
    <property type="match status" value="1"/>
</dbReference>
<dbReference type="InterPro" id="IPR013424">
    <property type="entry name" value="Ice-binding_C"/>
</dbReference>
<name>A0A9X2FDR7_9BACT</name>
<dbReference type="RefSeq" id="WP_252855203.1">
    <property type="nucleotide sequence ID" value="NZ_JAMXLR010000089.1"/>
</dbReference>
<dbReference type="Pfam" id="PF07589">
    <property type="entry name" value="PEP-CTERM"/>
    <property type="match status" value="1"/>
</dbReference>
<gene>
    <name evidence="3" type="ORF">NG895_24600</name>
</gene>
<evidence type="ECO:0000259" key="2">
    <source>
        <dbReference type="Pfam" id="PF07589"/>
    </source>
</evidence>
<keyword evidence="1" id="KW-0732">Signal</keyword>
<comment type="caution">
    <text evidence="3">The sequence shown here is derived from an EMBL/GenBank/DDBJ whole genome shotgun (WGS) entry which is preliminary data.</text>
</comment>
<sequence>MRMHHWLLACALLLSACQFSNTAWALNILAPGDAIQAADLDATFTSGSNTPAEETAPKLFDDLYLEADYVGYAAKYLNFGKEYSGFIVTPQSPSEIHSFVWATANDELGRSPTSYQLWGTNDFITSTNNSLGNEENWTFISEGDLTVPATTYTLSDPVSFANSSTYSSYRMIFPTIQSATANSLQMGEMSFYTSTDGTGVDVATNPSNVLAIRLPPVPNLTSDSAYPAGEAPENILDGDSGTKYLNQGDTNSGFIVTPAYGSSVLESFRITTANDFEERDPASWQLYGTNDAVTSPNHSNGGLEDWTLIDQGDFSGNTGLPVARYTPSPKISINNPNGDAYTSYMMVFPTLRDPNNTGAMQIADVEFFESDPVTLSVNALSGEVTIQADANVTIGSYEITSQIYGSLDPSELSGIGTLDGTPSNSMIAETIGGGGLPLTTGQSVSLGSIFLTTPYNDLRLKLYDENGILLAENVELTPAAANLGDLDSSGGINLDDYNLFIANYGGTFTGDSIAEAYLKGDLDGDFDSDLDDFWMLVRASNGLEALLSPSTTVPEPGTGLLFVLAGGFVLAARRFRGSAVAFGLAALSMLVVSESQAQTYTSLGIPTTYSGSAPDNVNRGVENLFDDFTIEDPIYPNLTIQHFNRDYNNVNPDVFNGGSYAGQGVGPQQVYMDYGSQITANAFSFAQRDGDLPKADRVGTWEFWFSDTPFGDDNNELPTTAPDATFHIDGDDSRLLDSFLRPYPLGNATEDQFTFQYAAMQFTISEVSVDQQFNNIGGAEFRFAYGPSPVVLEIDRQTGVMTLKNNGTSAQAFDLRSIEIESPLGGLNTTGYLGLTGAAGNPFPSWQLGGGSDEFHITEATYPGTTLLAAGASIELGTGYNVNAATEDVLIRFAEMNLGNEANPNGVPSMYDGIVRYVGPPSVKDPGDFNADGFVDIADYVVWRNNLGGNAAAINFNGAGGVVTTADYEIWKDNFGTAYGSLSASTSPVAVPEPSTLTMIALVVIGAFGTRFGRRA</sequence>
<reference evidence="3" key="1">
    <citation type="submission" date="2022-06" db="EMBL/GenBank/DDBJ databases">
        <title>Aeoliella straminimaris, a novel planctomycete from sediments.</title>
        <authorList>
            <person name="Vitorino I.R."/>
            <person name="Lage O.M."/>
        </authorList>
    </citation>
    <scope>NUCLEOTIDE SEQUENCE</scope>
    <source>
        <strain evidence="3">ICT_H6.2</strain>
    </source>
</reference>
<protein>
    <submittedName>
        <fullName evidence="3">PEP-CTERM sorting domain-containing protein</fullName>
    </submittedName>
</protein>
<organism evidence="3 4">
    <name type="scientific">Aeoliella straminimaris</name>
    <dbReference type="NCBI Taxonomy" id="2954799"/>
    <lineage>
        <taxon>Bacteria</taxon>
        <taxon>Pseudomonadati</taxon>
        <taxon>Planctomycetota</taxon>
        <taxon>Planctomycetia</taxon>
        <taxon>Pirellulales</taxon>
        <taxon>Lacipirellulaceae</taxon>
        <taxon>Aeoliella</taxon>
    </lineage>
</organism>
<dbReference type="EMBL" id="JAMXLR010000089">
    <property type="protein sequence ID" value="MCO6047090.1"/>
    <property type="molecule type" value="Genomic_DNA"/>
</dbReference>
<feature type="chain" id="PRO_5040855913" evidence="1">
    <location>
        <begin position="26"/>
        <end position="1016"/>
    </location>
</feature>
<evidence type="ECO:0000256" key="1">
    <source>
        <dbReference type="SAM" id="SignalP"/>
    </source>
</evidence>
<evidence type="ECO:0000313" key="4">
    <source>
        <dbReference type="Proteomes" id="UP001155241"/>
    </source>
</evidence>
<feature type="signal peptide" evidence="1">
    <location>
        <begin position="1"/>
        <end position="25"/>
    </location>
</feature>
<dbReference type="Gene3D" id="2.60.120.260">
    <property type="entry name" value="Galactose-binding domain-like"/>
    <property type="match status" value="1"/>
</dbReference>
<evidence type="ECO:0000313" key="3">
    <source>
        <dbReference type="EMBL" id="MCO6047090.1"/>
    </source>
</evidence>
<dbReference type="PROSITE" id="PS51257">
    <property type="entry name" value="PROKAR_LIPOPROTEIN"/>
    <property type="match status" value="1"/>
</dbReference>
<dbReference type="NCBIfam" id="TIGR02595">
    <property type="entry name" value="PEP_CTERM"/>
    <property type="match status" value="1"/>
</dbReference>
<dbReference type="AlphaFoldDB" id="A0A9X2FDR7"/>
<dbReference type="InterPro" id="IPR018247">
    <property type="entry name" value="EF_Hand_1_Ca_BS"/>
</dbReference>
<keyword evidence="4" id="KW-1185">Reference proteome</keyword>
<dbReference type="Proteomes" id="UP001155241">
    <property type="component" value="Unassembled WGS sequence"/>
</dbReference>
<feature type="domain" description="Ice-binding protein C-terminal" evidence="2">
    <location>
        <begin position="990"/>
        <end position="1015"/>
    </location>
</feature>